<feature type="domain" description="Nitroreductase" evidence="1">
    <location>
        <begin position="472"/>
        <end position="558"/>
    </location>
</feature>
<dbReference type="Proteomes" id="UP001595530">
    <property type="component" value="Unassembled WGS sequence"/>
</dbReference>
<dbReference type="SUPFAM" id="SSF55469">
    <property type="entry name" value="FMN-dependent nitroreductase-like"/>
    <property type="match status" value="2"/>
</dbReference>
<name>A0ABV7F4C2_9BURK</name>
<sequence length="577" mass="63478">MTSHRLSPLSGEPGALERAGLLEGEASPEKVVIAYHERTKHHFHRYAAALGYLDWATQPDPFRRYAGAELVRLPLPKAGRPLPYWQLYASATVPPAPLSLESVSLFFRYALSLTAWKQVGETRWPLRANPSSGNLHPTEGYAVLPAIGQLGETAAVYHYAPREHALERRAVLNAKRWAELIAPFPEGSFLVGLSSVHWREAWKYGERAFRYCQHDVGHALASLRIAAAALGWRLVLLNDVSNKTLSSLLGLDRDEDFAEAEREEAELLVLIAPDFPATLPTDSKPMTAHGGGVLWQGSANALSLENSIEWPVIDAVAQATRRCESSPIQEDFSGFPSEDALFGTPVRQGLLSAEKAILGRRSAVAMDGSTAISRAVFVRMLARLIPTHERRGMPWDAIPWRPRIHLGLFVHRVDGLAPGLYALARDPDKVETLKGVMGSEFCWQRVPDCPPGLPLYLLQEGDCRALASTVSCGQDIAGDGAFSLAMIADYRDSLGTYGAAFYRNLFWEAGMVGQLLYLEAEEAGIRATGIGCYFDDPVHTAFGIVSRAWQSFYHFTVGGPVEDGRLTTLPAYNFEEK</sequence>
<proteinExistence type="predicted"/>
<dbReference type="Gene3D" id="3.40.109.10">
    <property type="entry name" value="NADH Oxidase"/>
    <property type="match status" value="2"/>
</dbReference>
<reference evidence="3" key="1">
    <citation type="journal article" date="2019" name="Int. J. Syst. Evol. Microbiol.">
        <title>The Global Catalogue of Microorganisms (GCM) 10K type strain sequencing project: providing services to taxonomists for standard genome sequencing and annotation.</title>
        <authorList>
            <consortium name="The Broad Institute Genomics Platform"/>
            <consortium name="The Broad Institute Genome Sequencing Center for Infectious Disease"/>
            <person name="Wu L."/>
            <person name="Ma J."/>
        </authorList>
    </citation>
    <scope>NUCLEOTIDE SEQUENCE [LARGE SCALE GENOMIC DNA]</scope>
    <source>
        <strain evidence="3">KCTC 42986</strain>
    </source>
</reference>
<dbReference type="InterPro" id="IPR029479">
    <property type="entry name" value="Nitroreductase"/>
</dbReference>
<gene>
    <name evidence="2" type="ORF">ACFOFO_18565</name>
</gene>
<evidence type="ECO:0000259" key="1">
    <source>
        <dbReference type="Pfam" id="PF00881"/>
    </source>
</evidence>
<accession>A0ABV7F4C2</accession>
<dbReference type="Pfam" id="PF00881">
    <property type="entry name" value="Nitroreductase"/>
    <property type="match status" value="1"/>
</dbReference>
<dbReference type="PANTHER" id="PTHR42741:SF3">
    <property type="entry name" value="NITROREDUCTASE FAMILY PROTEIN"/>
    <property type="match status" value="1"/>
</dbReference>
<organism evidence="2 3">
    <name type="scientific">Undibacterium arcticum</name>
    <dbReference type="NCBI Taxonomy" id="1762892"/>
    <lineage>
        <taxon>Bacteria</taxon>
        <taxon>Pseudomonadati</taxon>
        <taxon>Pseudomonadota</taxon>
        <taxon>Betaproteobacteria</taxon>
        <taxon>Burkholderiales</taxon>
        <taxon>Oxalobacteraceae</taxon>
        <taxon>Undibacterium</taxon>
    </lineage>
</organism>
<dbReference type="EMBL" id="JBHRTP010000061">
    <property type="protein sequence ID" value="MFC3109943.1"/>
    <property type="molecule type" value="Genomic_DNA"/>
</dbReference>
<evidence type="ECO:0000313" key="3">
    <source>
        <dbReference type="Proteomes" id="UP001595530"/>
    </source>
</evidence>
<comment type="caution">
    <text evidence="2">The sequence shown here is derived from an EMBL/GenBank/DDBJ whole genome shotgun (WGS) entry which is preliminary data.</text>
</comment>
<dbReference type="RefSeq" id="WP_390324532.1">
    <property type="nucleotide sequence ID" value="NZ_JBHRTP010000061.1"/>
</dbReference>
<protein>
    <submittedName>
        <fullName evidence="2">SagB/ThcOx family dehydrogenase</fullName>
    </submittedName>
</protein>
<evidence type="ECO:0000313" key="2">
    <source>
        <dbReference type="EMBL" id="MFC3109943.1"/>
    </source>
</evidence>
<dbReference type="InterPro" id="IPR000415">
    <property type="entry name" value="Nitroreductase-like"/>
</dbReference>
<dbReference type="CDD" id="cd02142">
    <property type="entry name" value="McbC_SagB-like_oxidoreductase"/>
    <property type="match status" value="2"/>
</dbReference>
<keyword evidence="3" id="KW-1185">Reference proteome</keyword>
<dbReference type="PANTHER" id="PTHR42741">
    <property type="entry name" value="NITROREDUCTASE FAMILY PROTEIN"/>
    <property type="match status" value="1"/>
</dbReference>